<dbReference type="AlphaFoldDB" id="A0A288QC81"/>
<dbReference type="EMBL" id="QRAS01000003">
    <property type="protein sequence ID" value="RDL05355.1"/>
    <property type="molecule type" value="Genomic_DNA"/>
</dbReference>
<reference evidence="1 2" key="1">
    <citation type="submission" date="2018-07" db="EMBL/GenBank/DDBJ databases">
        <title>Genomic Encyclopedia of Type Strains, Phase III (KMG-III): the genomes of soil and plant-associated and newly described type strains.</title>
        <authorList>
            <person name="Whitman W."/>
        </authorList>
    </citation>
    <scope>NUCLEOTIDE SEQUENCE [LARGE SCALE GENOMIC DNA]</scope>
    <source>
        <strain evidence="1 2">CECT 7031</strain>
    </source>
</reference>
<name>A0A288QC81_9LACO</name>
<proteinExistence type="predicted"/>
<dbReference type="Proteomes" id="UP000254912">
    <property type="component" value="Unassembled WGS sequence"/>
</dbReference>
<gene>
    <name evidence="1" type="ORF">DFP99_1312</name>
</gene>
<evidence type="ECO:0000313" key="2">
    <source>
        <dbReference type="Proteomes" id="UP000254912"/>
    </source>
</evidence>
<comment type="caution">
    <text evidence="1">The sequence shown here is derived from an EMBL/GenBank/DDBJ whole genome shotgun (WGS) entry which is preliminary data.</text>
</comment>
<accession>A0A288QC81</accession>
<organism evidence="1 2">
    <name type="scientific">Weissella soli</name>
    <dbReference type="NCBI Taxonomy" id="155866"/>
    <lineage>
        <taxon>Bacteria</taxon>
        <taxon>Bacillati</taxon>
        <taxon>Bacillota</taxon>
        <taxon>Bacilli</taxon>
        <taxon>Lactobacillales</taxon>
        <taxon>Lactobacillaceae</taxon>
        <taxon>Weissella</taxon>
    </lineage>
</organism>
<evidence type="ECO:0000313" key="1">
    <source>
        <dbReference type="EMBL" id="RDL05355.1"/>
    </source>
</evidence>
<dbReference type="KEGG" id="wso:WSWS_01297"/>
<protein>
    <submittedName>
        <fullName evidence="1">Uncharacterized protein</fullName>
    </submittedName>
</protein>
<sequence>MNNLAMIRNFFQLHPQAVAADLKMTTDELHAFETGQTQPTPLQWQSFAEYYAEKFHVPALPKNEPPIHFRLSVDYLMNIGLTMSDLMVFKWYFNNTRPELGLFAIALFTSDGPTPSIERLTDELPAVLDEFAGYILLNHDGTLNQFIDEKHNNKVSDWRLVLYKREGLLIDITDQLIYFDYLVNYTIM</sequence>
<keyword evidence="2" id="KW-1185">Reference proteome</keyword>